<dbReference type="PANTHER" id="PTHR43433:SF5">
    <property type="entry name" value="AB HYDROLASE-1 DOMAIN-CONTAINING PROTEIN"/>
    <property type="match status" value="1"/>
</dbReference>
<evidence type="ECO:0000313" key="3">
    <source>
        <dbReference type="EMBL" id="EGS22287.1"/>
    </source>
</evidence>
<dbReference type="InterPro" id="IPR000073">
    <property type="entry name" value="AB_hydrolase_1"/>
</dbReference>
<sequence>MLLPPVKGPQLPTVAETLTLDAFPTAVYNLEPDQKGLCPVAEGRGGPFNMSWEIHGEGPIKLMFIMGLGGLKSAWQRQTLYFGHERRDKYSVLLVDNRGMGDSDKPLMRYSTSEMAKDLAEVLAHIGWIPSFPLPSDPALIQRVLHIVGISMGGMIAQELAVLLAPAISTLTLCNTAAVMEPAGSFTENIKHRLGFLVPKSVDRSVSDAARQLFSHKWLLEPDNARVPDPKITPKCHPPAGPAIEANGKASKGTANDSAEESVNKPQEYLTFPTNAHRFIAQELHKRADRSRFPTTGFLLQLIAAGWHRKTPEQLREMADAVGRERIAIMHGDHDNMISLKHGQKLIEWVQPGQKYIIEGCGHVPMVEREGWFNEVMEERCAFGEKMDGRA</sequence>
<evidence type="ECO:0000256" key="1">
    <source>
        <dbReference type="SAM" id="MobiDB-lite"/>
    </source>
</evidence>
<dbReference type="OrthoDB" id="19657at2759"/>
<name>G0S2Q4_CHATD</name>
<dbReference type="EMBL" id="GL988040">
    <property type="protein sequence ID" value="EGS22287.1"/>
    <property type="molecule type" value="Genomic_DNA"/>
</dbReference>
<dbReference type="OMA" id="MLTFRHG"/>
<dbReference type="eggNOG" id="KOG4178">
    <property type="taxonomic scope" value="Eukaryota"/>
</dbReference>
<gene>
    <name evidence="3" type="ORF">CTHT_0018080</name>
</gene>
<evidence type="ECO:0000313" key="4">
    <source>
        <dbReference type="Proteomes" id="UP000008066"/>
    </source>
</evidence>
<dbReference type="HOGENOM" id="CLU_020336_20_1_1"/>
<proteinExistence type="predicted"/>
<accession>G0S2Q4</accession>
<dbReference type="KEGG" id="cthr:CTHT_0018080"/>
<dbReference type="InterPro" id="IPR029058">
    <property type="entry name" value="AB_hydrolase_fold"/>
</dbReference>
<protein>
    <recommendedName>
        <fullName evidence="2">AB hydrolase-1 domain-containing protein</fullName>
    </recommendedName>
</protein>
<keyword evidence="4" id="KW-1185">Reference proteome</keyword>
<dbReference type="PANTHER" id="PTHR43433">
    <property type="entry name" value="HYDROLASE, ALPHA/BETA FOLD FAMILY PROTEIN"/>
    <property type="match status" value="1"/>
</dbReference>
<reference evidence="3 4" key="1">
    <citation type="journal article" date="2011" name="Cell">
        <title>Insight into structure and assembly of the nuclear pore complex by utilizing the genome of a eukaryotic thermophile.</title>
        <authorList>
            <person name="Amlacher S."/>
            <person name="Sarges P."/>
            <person name="Flemming D."/>
            <person name="van Noort V."/>
            <person name="Kunze R."/>
            <person name="Devos D.P."/>
            <person name="Arumugam M."/>
            <person name="Bork P."/>
            <person name="Hurt E."/>
        </authorList>
    </citation>
    <scope>NUCLEOTIDE SEQUENCE [LARGE SCALE GENOMIC DNA]</scope>
    <source>
        <strain evidence="4">DSM 1495 / CBS 144.50 / IMI 039719</strain>
    </source>
</reference>
<dbReference type="SUPFAM" id="SSF53474">
    <property type="entry name" value="alpha/beta-Hydrolases"/>
    <property type="match status" value="1"/>
</dbReference>
<organism evidence="4">
    <name type="scientific">Chaetomium thermophilum (strain DSM 1495 / CBS 144.50 / IMI 039719)</name>
    <name type="common">Thermochaetoides thermophila</name>
    <dbReference type="NCBI Taxonomy" id="759272"/>
    <lineage>
        <taxon>Eukaryota</taxon>
        <taxon>Fungi</taxon>
        <taxon>Dikarya</taxon>
        <taxon>Ascomycota</taxon>
        <taxon>Pezizomycotina</taxon>
        <taxon>Sordariomycetes</taxon>
        <taxon>Sordariomycetidae</taxon>
        <taxon>Sordariales</taxon>
        <taxon>Chaetomiaceae</taxon>
        <taxon>Thermochaetoides</taxon>
    </lineage>
</organism>
<evidence type="ECO:0000259" key="2">
    <source>
        <dbReference type="Pfam" id="PF12697"/>
    </source>
</evidence>
<feature type="region of interest" description="Disordered" evidence="1">
    <location>
        <begin position="234"/>
        <end position="268"/>
    </location>
</feature>
<dbReference type="Gene3D" id="3.40.50.1820">
    <property type="entry name" value="alpha/beta hydrolase"/>
    <property type="match status" value="1"/>
</dbReference>
<feature type="domain" description="AB hydrolase-1" evidence="2">
    <location>
        <begin position="67"/>
        <end position="375"/>
    </location>
</feature>
<dbReference type="STRING" id="759272.G0S2Q4"/>
<dbReference type="GeneID" id="18255846"/>
<dbReference type="Pfam" id="PF12697">
    <property type="entry name" value="Abhydrolase_6"/>
    <property type="match status" value="1"/>
</dbReference>
<dbReference type="RefSeq" id="XP_006692306.1">
    <property type="nucleotide sequence ID" value="XM_006692243.1"/>
</dbReference>
<dbReference type="InterPro" id="IPR050471">
    <property type="entry name" value="AB_hydrolase"/>
</dbReference>
<dbReference type="Proteomes" id="UP000008066">
    <property type="component" value="Unassembled WGS sequence"/>
</dbReference>
<dbReference type="AlphaFoldDB" id="G0S2Q4"/>